<feature type="signal peptide" evidence="1">
    <location>
        <begin position="1"/>
        <end position="21"/>
    </location>
</feature>
<feature type="chain" id="PRO_5046399075" evidence="1">
    <location>
        <begin position="22"/>
        <end position="590"/>
    </location>
</feature>
<name>A0ABV9BWU3_9GAMM</name>
<comment type="caution">
    <text evidence="2">The sequence shown here is derived from an EMBL/GenBank/DDBJ whole genome shotgun (WGS) entry which is preliminary data.</text>
</comment>
<accession>A0ABV9BWU3</accession>
<dbReference type="InterPro" id="IPR010281">
    <property type="entry name" value="DUF885"/>
</dbReference>
<evidence type="ECO:0000256" key="1">
    <source>
        <dbReference type="SAM" id="SignalP"/>
    </source>
</evidence>
<evidence type="ECO:0000313" key="3">
    <source>
        <dbReference type="Proteomes" id="UP001595961"/>
    </source>
</evidence>
<proteinExistence type="predicted"/>
<dbReference type="EMBL" id="JBHSGA010000003">
    <property type="protein sequence ID" value="MFC4525219.1"/>
    <property type="molecule type" value="Genomic_DNA"/>
</dbReference>
<gene>
    <name evidence="2" type="ORF">ACFO5W_01100</name>
</gene>
<evidence type="ECO:0000313" key="2">
    <source>
        <dbReference type="EMBL" id="MFC4525219.1"/>
    </source>
</evidence>
<dbReference type="RefSeq" id="WP_266149868.1">
    <property type="nucleotide sequence ID" value="NZ_CP064028.1"/>
</dbReference>
<dbReference type="PANTHER" id="PTHR33361">
    <property type="entry name" value="GLR0591 PROTEIN"/>
    <property type="match status" value="1"/>
</dbReference>
<reference evidence="3" key="1">
    <citation type="journal article" date="2019" name="Int. J. Syst. Evol. Microbiol.">
        <title>The Global Catalogue of Microorganisms (GCM) 10K type strain sequencing project: providing services to taxonomists for standard genome sequencing and annotation.</title>
        <authorList>
            <consortium name="The Broad Institute Genomics Platform"/>
            <consortium name="The Broad Institute Genome Sequencing Center for Infectious Disease"/>
            <person name="Wu L."/>
            <person name="Ma J."/>
        </authorList>
    </citation>
    <scope>NUCLEOTIDE SEQUENCE [LARGE SCALE GENOMIC DNA]</scope>
    <source>
        <strain evidence="3">CCM 4481</strain>
    </source>
</reference>
<keyword evidence="1" id="KW-0732">Signal</keyword>
<protein>
    <submittedName>
        <fullName evidence="2">DUF885 domain-containing protein</fullName>
    </submittedName>
</protein>
<organism evidence="2 3">
    <name type="scientific">Dyella halodurans</name>
    <dbReference type="NCBI Taxonomy" id="1920171"/>
    <lineage>
        <taxon>Bacteria</taxon>
        <taxon>Pseudomonadati</taxon>
        <taxon>Pseudomonadota</taxon>
        <taxon>Gammaproteobacteria</taxon>
        <taxon>Lysobacterales</taxon>
        <taxon>Rhodanobacteraceae</taxon>
        <taxon>Dyella</taxon>
    </lineage>
</organism>
<dbReference type="PANTHER" id="PTHR33361:SF2">
    <property type="entry name" value="DUF885 DOMAIN-CONTAINING PROTEIN"/>
    <property type="match status" value="1"/>
</dbReference>
<dbReference type="Proteomes" id="UP001595961">
    <property type="component" value="Unassembled WGS sequence"/>
</dbReference>
<dbReference type="Pfam" id="PF05960">
    <property type="entry name" value="DUF885"/>
    <property type="match status" value="1"/>
</dbReference>
<keyword evidence="3" id="KW-1185">Reference proteome</keyword>
<sequence>MSKRLALAMAVSLMAVGSVHAEAKAPTWIERSNTDSKVMLDVLARFSPEFASQIGLPEYDAKVADLKPDVDARSRAALVEAKAKLEKMLAAEKDTNVKQDLQILIKAADQQIEGIDLNHKYMLPYQDVGQLIFGGEFALLKDDVAAKRRPAALKRLQCYVGKAPGCTPITELAKAQTQARLGEKDLIGPYKGEVEQKLANTQRYAQGIRQLFAKYKLDDAEGKAALDAMDSQLKDYDSWVRATIVPRARADFRLPEPLYAYNLKQVGVDIPPEELIKQAQLEFVELRSMMQMMAPVVAKAEGIDATDYRDVLKALKQQQLGKDDVVPWYHETIGKIEDTIRREHIITLPQRKMQMRLASEAETAAVPAPHMDPPPFINNHGEQGTFVLTMGNPSSNGDKSQSYDDFTYKAAAWTLTSHEGRPGHELQFAAMVERGVSLARSLFAFNSVNVEGWALYAESEMLPYEPPAGQFVALQARLQRAARAFLDPMLNLGLISKERAHDVLRYDVGLSEAMTQQELDRYTFNSPGQATAYFYGYMRLQQTRLETELALGKDFNRQAFNDFVIGQGLLPPEQLAEAVRTQFIPSQKKK</sequence>